<sequence length="441" mass="48397">MADVIPFSCIRPREDRASDVASLPYDVFSLDEAKDEIARHPRSFLRIDMAEATFADSVEKHDERIYARARTLLDEAIADGTYVVDGEPHYYLYRLQAVDGRSQTGVVGCSSIDDYLNDVIKKHEKTRADKEVDRIRHVDTCGAQTGPIFLAFRSDGTIERVIEKTASAEPLYDFEADDGVRHTVWRVDDPADADAIRAAFEATPALYIADGHHRAASAVKAGLLRRERAAAASGGRGESSAANGSDRNDGGKQGFADAVPCGDSLESDHFLSVVFPSDQLTILDYNRAVADLNGLSSGEFLDRIRERFEVGEAAPMPCKPDCKGSFGMYLDGAWYSLEIKDAYRSSDPVAGLDVALLQDNLLGPVLGIEDPRTDKRIDFIGGIRGLEELKRRVDGGMAVAFALYPTSIEELFAVADAGLLMPPKSTWFEPKLRSGLFIHRI</sequence>
<keyword evidence="3" id="KW-1185">Reference proteome</keyword>
<dbReference type="Pfam" id="PF06245">
    <property type="entry name" value="DUF1015"/>
    <property type="match status" value="1"/>
</dbReference>
<organism evidence="2 3">
    <name type="scientific">Raoultibacter massiliensis</name>
    <dbReference type="NCBI Taxonomy" id="1852371"/>
    <lineage>
        <taxon>Bacteria</taxon>
        <taxon>Bacillati</taxon>
        <taxon>Actinomycetota</taxon>
        <taxon>Coriobacteriia</taxon>
        <taxon>Eggerthellales</taxon>
        <taxon>Eggerthellaceae</taxon>
        <taxon>Raoultibacter</taxon>
    </lineage>
</organism>
<evidence type="ECO:0000313" key="2">
    <source>
        <dbReference type="EMBL" id="MEQ3364086.1"/>
    </source>
</evidence>
<evidence type="ECO:0000313" key="3">
    <source>
        <dbReference type="Proteomes" id="UP001487305"/>
    </source>
</evidence>
<dbReference type="PANTHER" id="PTHR36454:SF1">
    <property type="entry name" value="DUF1015 DOMAIN-CONTAINING PROTEIN"/>
    <property type="match status" value="1"/>
</dbReference>
<protein>
    <submittedName>
        <fullName evidence="2">DUF1015 family protein</fullName>
    </submittedName>
</protein>
<accession>A0ABV1JIA1</accession>
<feature type="region of interest" description="Disordered" evidence="1">
    <location>
        <begin position="230"/>
        <end position="258"/>
    </location>
</feature>
<dbReference type="EMBL" id="JBBNOP010000016">
    <property type="protein sequence ID" value="MEQ3364086.1"/>
    <property type="molecule type" value="Genomic_DNA"/>
</dbReference>
<dbReference type="PIRSF" id="PIRSF033563">
    <property type="entry name" value="UCP033563"/>
    <property type="match status" value="1"/>
</dbReference>
<dbReference type="InterPro" id="IPR008323">
    <property type="entry name" value="UCP033563"/>
</dbReference>
<proteinExistence type="predicted"/>
<dbReference type="Proteomes" id="UP001487305">
    <property type="component" value="Unassembled WGS sequence"/>
</dbReference>
<dbReference type="PANTHER" id="PTHR36454">
    <property type="entry name" value="LMO2823 PROTEIN"/>
    <property type="match status" value="1"/>
</dbReference>
<name>A0ABV1JIA1_9ACTN</name>
<gene>
    <name evidence="2" type="ORF">AAA083_13970</name>
</gene>
<feature type="compositionally biased region" description="Low complexity" evidence="1">
    <location>
        <begin position="230"/>
        <end position="242"/>
    </location>
</feature>
<comment type="caution">
    <text evidence="2">The sequence shown here is derived from an EMBL/GenBank/DDBJ whole genome shotgun (WGS) entry which is preliminary data.</text>
</comment>
<evidence type="ECO:0000256" key="1">
    <source>
        <dbReference type="SAM" id="MobiDB-lite"/>
    </source>
</evidence>
<dbReference type="RefSeq" id="WP_349227877.1">
    <property type="nucleotide sequence ID" value="NZ_JBBNOP010000016.1"/>
</dbReference>
<reference evidence="2 3" key="1">
    <citation type="submission" date="2024-04" db="EMBL/GenBank/DDBJ databases">
        <title>Human intestinal bacterial collection.</title>
        <authorList>
            <person name="Pauvert C."/>
            <person name="Hitch T.C.A."/>
            <person name="Clavel T."/>
        </authorList>
    </citation>
    <scope>NUCLEOTIDE SEQUENCE [LARGE SCALE GENOMIC DNA]</scope>
    <source>
        <strain evidence="2 3">CLA-KB-H42</strain>
    </source>
</reference>